<evidence type="ECO:0000313" key="2">
    <source>
        <dbReference type="EMBL" id="TQM89942.1"/>
    </source>
</evidence>
<name>A0A543K4E5_9RHOB</name>
<accession>A0A543K4E5</accession>
<protein>
    <submittedName>
        <fullName evidence="2">Uncharacterized protein</fullName>
    </submittedName>
</protein>
<proteinExistence type="predicted"/>
<dbReference type="AlphaFoldDB" id="A0A543K4E5"/>
<evidence type="ECO:0000256" key="1">
    <source>
        <dbReference type="SAM" id="MobiDB-lite"/>
    </source>
</evidence>
<sequence>MPLAPEATDDEERLDLARSHPAEAREIAANARPAWFTLVAEGYERPGRSPSVWPAAAPVGAGGVQPWACRLITLSGCGARSNRCVSIRAARPKILRSSRRCRSISSQSSSDAV</sequence>
<dbReference type="EMBL" id="VFPT01000004">
    <property type="protein sequence ID" value="TQM89942.1"/>
    <property type="molecule type" value="Genomic_DNA"/>
</dbReference>
<feature type="region of interest" description="Disordered" evidence="1">
    <location>
        <begin position="1"/>
        <end position="20"/>
    </location>
</feature>
<dbReference type="Proteomes" id="UP000320582">
    <property type="component" value="Unassembled WGS sequence"/>
</dbReference>
<organism evidence="2 3">
    <name type="scientific">Roseinatronobacter monicus</name>
    <dbReference type="NCBI Taxonomy" id="393481"/>
    <lineage>
        <taxon>Bacteria</taxon>
        <taxon>Pseudomonadati</taxon>
        <taxon>Pseudomonadota</taxon>
        <taxon>Alphaproteobacteria</taxon>
        <taxon>Rhodobacterales</taxon>
        <taxon>Paracoccaceae</taxon>
        <taxon>Roseinatronobacter</taxon>
    </lineage>
</organism>
<gene>
    <name evidence="2" type="ORF">BD293_4260</name>
</gene>
<evidence type="ECO:0000313" key="3">
    <source>
        <dbReference type="Proteomes" id="UP000320582"/>
    </source>
</evidence>
<comment type="caution">
    <text evidence="2">The sequence shown here is derived from an EMBL/GenBank/DDBJ whole genome shotgun (WGS) entry which is preliminary data.</text>
</comment>
<reference evidence="2 3" key="1">
    <citation type="submission" date="2019-06" db="EMBL/GenBank/DDBJ databases">
        <title>Genomic Encyclopedia of Archaeal and Bacterial Type Strains, Phase II (KMG-II): from individual species to whole genera.</title>
        <authorList>
            <person name="Goeker M."/>
        </authorList>
    </citation>
    <scope>NUCLEOTIDE SEQUENCE [LARGE SCALE GENOMIC DNA]</scope>
    <source>
        <strain evidence="2 3">DSM 18423</strain>
    </source>
</reference>
<keyword evidence="3" id="KW-1185">Reference proteome</keyword>